<dbReference type="EMBL" id="VFLP01000016">
    <property type="protein sequence ID" value="TRX95347.1"/>
    <property type="molecule type" value="Genomic_DNA"/>
</dbReference>
<accession>A0A553I575</accession>
<gene>
    <name evidence="2" type="ORF">FHL15_003678</name>
</gene>
<proteinExistence type="predicted"/>
<evidence type="ECO:0000313" key="2">
    <source>
        <dbReference type="EMBL" id="TRX95347.1"/>
    </source>
</evidence>
<comment type="caution">
    <text evidence="2">The sequence shown here is derived from an EMBL/GenBank/DDBJ whole genome shotgun (WGS) entry which is preliminary data.</text>
</comment>
<dbReference type="Proteomes" id="UP000319160">
    <property type="component" value="Unassembled WGS sequence"/>
</dbReference>
<evidence type="ECO:0000313" key="3">
    <source>
        <dbReference type="Proteomes" id="UP000319160"/>
    </source>
</evidence>
<protein>
    <submittedName>
        <fullName evidence="2">Uncharacterized protein</fullName>
    </submittedName>
</protein>
<feature type="compositionally biased region" description="Polar residues" evidence="1">
    <location>
        <begin position="15"/>
        <end position="38"/>
    </location>
</feature>
<sequence>METGHQYNIRPTFVKGQQRTSKNNSFGNAPTSHLQNASYGIPSKPGVSSPSEQERYLRERDLVATGRTMRTVPVARIVKPLLLVKIIMICADN</sequence>
<name>A0A553I575_9PEZI</name>
<dbReference type="AlphaFoldDB" id="A0A553I575"/>
<reference evidence="3" key="1">
    <citation type="submission" date="2019-06" db="EMBL/GenBank/DDBJ databases">
        <title>Draft genome sequence of the griseofulvin-producing fungus Xylaria cubensis strain G536.</title>
        <authorList>
            <person name="Mead M.E."/>
            <person name="Raja H.A."/>
            <person name="Steenwyk J.L."/>
            <person name="Knowles S.L."/>
            <person name="Oberlies N.H."/>
            <person name="Rokas A."/>
        </authorList>
    </citation>
    <scope>NUCLEOTIDE SEQUENCE [LARGE SCALE GENOMIC DNA]</scope>
    <source>
        <strain evidence="3">G536</strain>
    </source>
</reference>
<evidence type="ECO:0000256" key="1">
    <source>
        <dbReference type="SAM" id="MobiDB-lite"/>
    </source>
</evidence>
<feature type="region of interest" description="Disordered" evidence="1">
    <location>
        <begin position="1"/>
        <end position="54"/>
    </location>
</feature>
<keyword evidence="3" id="KW-1185">Reference proteome</keyword>
<organism evidence="2 3">
    <name type="scientific">Xylaria flabelliformis</name>
    <dbReference type="NCBI Taxonomy" id="2512241"/>
    <lineage>
        <taxon>Eukaryota</taxon>
        <taxon>Fungi</taxon>
        <taxon>Dikarya</taxon>
        <taxon>Ascomycota</taxon>
        <taxon>Pezizomycotina</taxon>
        <taxon>Sordariomycetes</taxon>
        <taxon>Xylariomycetidae</taxon>
        <taxon>Xylariales</taxon>
        <taxon>Xylariaceae</taxon>
        <taxon>Xylaria</taxon>
    </lineage>
</organism>